<organism evidence="1 2">
    <name type="scientific">Protopolystoma xenopodis</name>
    <dbReference type="NCBI Taxonomy" id="117903"/>
    <lineage>
        <taxon>Eukaryota</taxon>
        <taxon>Metazoa</taxon>
        <taxon>Spiralia</taxon>
        <taxon>Lophotrochozoa</taxon>
        <taxon>Platyhelminthes</taxon>
        <taxon>Monogenea</taxon>
        <taxon>Polyopisthocotylea</taxon>
        <taxon>Polystomatidea</taxon>
        <taxon>Polystomatidae</taxon>
        <taxon>Protopolystoma</taxon>
    </lineage>
</organism>
<comment type="caution">
    <text evidence="1">The sequence shown here is derived from an EMBL/GenBank/DDBJ whole genome shotgun (WGS) entry which is preliminary data.</text>
</comment>
<accession>A0A3S5AKQ7</accession>
<keyword evidence="2" id="KW-1185">Reference proteome</keyword>
<evidence type="ECO:0000313" key="1">
    <source>
        <dbReference type="EMBL" id="VEL19016.1"/>
    </source>
</evidence>
<dbReference type="EMBL" id="CAAALY010039679">
    <property type="protein sequence ID" value="VEL19016.1"/>
    <property type="molecule type" value="Genomic_DNA"/>
</dbReference>
<dbReference type="AlphaFoldDB" id="A0A3S5AKQ7"/>
<proteinExistence type="predicted"/>
<reference evidence="1" key="1">
    <citation type="submission" date="2018-11" db="EMBL/GenBank/DDBJ databases">
        <authorList>
            <consortium name="Pathogen Informatics"/>
        </authorList>
    </citation>
    <scope>NUCLEOTIDE SEQUENCE</scope>
</reference>
<protein>
    <submittedName>
        <fullName evidence="1">Uncharacterized protein</fullName>
    </submittedName>
</protein>
<name>A0A3S5AKQ7_9PLAT</name>
<evidence type="ECO:0000313" key="2">
    <source>
        <dbReference type="Proteomes" id="UP000784294"/>
    </source>
</evidence>
<dbReference type="Proteomes" id="UP000784294">
    <property type="component" value="Unassembled WGS sequence"/>
</dbReference>
<sequence length="69" mass="7024">MSSGRQSAGPETKDQSPLGVQLPVIGCSTAGVADGNHRGWTIGNLCGFALTSSFVRNTECQAVLSTGQA</sequence>
<gene>
    <name evidence="1" type="ORF">PXEA_LOCUS12456</name>
</gene>